<comment type="caution">
    <text evidence="2">The sequence shown here is derived from an EMBL/GenBank/DDBJ whole genome shotgun (WGS) entry which is preliminary data.</text>
</comment>
<accession>A0A8X6V382</accession>
<organism evidence="2 3">
    <name type="scientific">Trichonephila clavipes</name>
    <name type="common">Golden silk orbweaver</name>
    <name type="synonym">Nephila clavipes</name>
    <dbReference type="NCBI Taxonomy" id="2585209"/>
    <lineage>
        <taxon>Eukaryota</taxon>
        <taxon>Metazoa</taxon>
        <taxon>Ecdysozoa</taxon>
        <taxon>Arthropoda</taxon>
        <taxon>Chelicerata</taxon>
        <taxon>Arachnida</taxon>
        <taxon>Araneae</taxon>
        <taxon>Araneomorphae</taxon>
        <taxon>Entelegynae</taxon>
        <taxon>Araneoidea</taxon>
        <taxon>Nephilidae</taxon>
        <taxon>Trichonephila</taxon>
    </lineage>
</organism>
<evidence type="ECO:0000313" key="2">
    <source>
        <dbReference type="EMBL" id="GFY03007.1"/>
    </source>
</evidence>
<dbReference type="AlphaFoldDB" id="A0A8X6V382"/>
<evidence type="ECO:0000256" key="1">
    <source>
        <dbReference type="SAM" id="Phobius"/>
    </source>
</evidence>
<proteinExistence type="predicted"/>
<reference evidence="2" key="1">
    <citation type="submission" date="2020-08" db="EMBL/GenBank/DDBJ databases">
        <title>Multicomponent nature underlies the extraordinary mechanical properties of spider dragline silk.</title>
        <authorList>
            <person name="Kono N."/>
            <person name="Nakamura H."/>
            <person name="Mori M."/>
            <person name="Yoshida Y."/>
            <person name="Ohtoshi R."/>
            <person name="Malay A.D."/>
            <person name="Moran D.A.P."/>
            <person name="Tomita M."/>
            <person name="Numata K."/>
            <person name="Arakawa K."/>
        </authorList>
    </citation>
    <scope>NUCLEOTIDE SEQUENCE</scope>
</reference>
<protein>
    <submittedName>
        <fullName evidence="2">Uncharacterized protein</fullName>
    </submittedName>
</protein>
<dbReference type="EMBL" id="BMAU01021234">
    <property type="protein sequence ID" value="GFY03007.1"/>
    <property type="molecule type" value="Genomic_DNA"/>
</dbReference>
<keyword evidence="3" id="KW-1185">Reference proteome</keyword>
<evidence type="ECO:0000313" key="3">
    <source>
        <dbReference type="Proteomes" id="UP000887159"/>
    </source>
</evidence>
<keyword evidence="1" id="KW-0812">Transmembrane</keyword>
<gene>
    <name evidence="2" type="ORF">TNCV_980121</name>
</gene>
<dbReference type="Proteomes" id="UP000887159">
    <property type="component" value="Unassembled WGS sequence"/>
</dbReference>
<name>A0A8X6V382_TRICX</name>
<keyword evidence="1" id="KW-1133">Transmembrane helix</keyword>
<sequence>MKVATLRNRKICRRTIVHEQQWSCVMTGTPCNNSGRTNGRKTRYFGPVGRWGSICILSDSSDHTPRLADCLPKGYCYRDFSRLIIVCDHLFLFVVPMLPAITPLNLEVKFGKTLYIMEYKPLASSLTVIL</sequence>
<keyword evidence="1" id="KW-0472">Membrane</keyword>
<feature type="transmembrane region" description="Helical" evidence="1">
    <location>
        <begin position="83"/>
        <end position="101"/>
    </location>
</feature>